<evidence type="ECO:0000313" key="2">
    <source>
        <dbReference type="Proteomes" id="UP000262397"/>
    </source>
</evidence>
<dbReference type="EMBL" id="MH674343">
    <property type="protein sequence ID" value="AXN53420.1"/>
    <property type="molecule type" value="Genomic_DNA"/>
</dbReference>
<accession>A0A385AGY0</accession>
<sequence>MKEIEEMKRKAYALFRQANIVFADETEVEIQIKDTELNENDYDKISEISETCIRNFYNFEFKVDSNQHLVFIIIDADYFDLD</sequence>
<organism evidence="1">
    <name type="scientific">Methanobacterium virus Drs3</name>
    <dbReference type="NCBI Taxonomy" id="1430441"/>
    <lineage>
        <taxon>Viruses</taxon>
        <taxon>Duplodnaviria</taxon>
        <taxon>Heunggongvirae</taxon>
        <taxon>Uroviricota</taxon>
        <taxon>Caudoviricetes</taxon>
        <taxon>Methanobavirales</taxon>
        <taxon>Anaerodiviridae</taxon>
        <taxon>Metforvirus</taxon>
        <taxon>Metforvirus limi</taxon>
        <taxon>Metforvirus Drs3</taxon>
    </lineage>
</organism>
<protein>
    <submittedName>
        <fullName evidence="1">Uncharacterized protein</fullName>
    </submittedName>
</protein>
<gene>
    <name evidence="1" type="ORF">Drs3_00039</name>
</gene>
<reference evidence="1" key="1">
    <citation type="submission" date="2018-07" db="EMBL/GenBank/DDBJ databases">
        <authorList>
            <person name="Quirk P.G."/>
            <person name="Krulwich T.A."/>
        </authorList>
    </citation>
    <scope>NUCLEOTIDE SEQUENCE [LARGE SCALE GENOMIC DNA]</scope>
</reference>
<name>A0A385AGY0_9CAUD</name>
<evidence type="ECO:0000313" key="1">
    <source>
        <dbReference type="EMBL" id="AXN53420.1"/>
    </source>
</evidence>
<proteinExistence type="predicted"/>
<dbReference type="Proteomes" id="UP000262397">
    <property type="component" value="Segment"/>
</dbReference>
<keyword evidence="2" id="KW-1185">Reference proteome</keyword>